<evidence type="ECO:0000313" key="1">
    <source>
        <dbReference type="EMBL" id="CBJ29963.1"/>
    </source>
</evidence>
<reference evidence="1 2" key="1">
    <citation type="journal article" date="2010" name="Nature">
        <title>The Ectocarpus genome and the independent evolution of multicellularity in brown algae.</title>
        <authorList>
            <person name="Cock J.M."/>
            <person name="Sterck L."/>
            <person name="Rouze P."/>
            <person name="Scornet D."/>
            <person name="Allen A.E."/>
            <person name="Amoutzias G."/>
            <person name="Anthouard V."/>
            <person name="Artiguenave F."/>
            <person name="Aury J.M."/>
            <person name="Badger J.H."/>
            <person name="Beszteri B."/>
            <person name="Billiau K."/>
            <person name="Bonnet E."/>
            <person name="Bothwell J.H."/>
            <person name="Bowler C."/>
            <person name="Boyen C."/>
            <person name="Brownlee C."/>
            <person name="Carrano C.J."/>
            <person name="Charrier B."/>
            <person name="Cho G.Y."/>
            <person name="Coelho S.M."/>
            <person name="Collen J."/>
            <person name="Corre E."/>
            <person name="Da Silva C."/>
            <person name="Delage L."/>
            <person name="Delaroque N."/>
            <person name="Dittami S.M."/>
            <person name="Doulbeau S."/>
            <person name="Elias M."/>
            <person name="Farnham G."/>
            <person name="Gachon C.M."/>
            <person name="Gschloessl B."/>
            <person name="Heesch S."/>
            <person name="Jabbari K."/>
            <person name="Jubin C."/>
            <person name="Kawai H."/>
            <person name="Kimura K."/>
            <person name="Kloareg B."/>
            <person name="Kupper F.C."/>
            <person name="Lang D."/>
            <person name="Le Bail A."/>
            <person name="Leblanc C."/>
            <person name="Lerouge P."/>
            <person name="Lohr M."/>
            <person name="Lopez P.J."/>
            <person name="Martens C."/>
            <person name="Maumus F."/>
            <person name="Michel G."/>
            <person name="Miranda-Saavedra D."/>
            <person name="Morales J."/>
            <person name="Moreau H."/>
            <person name="Motomura T."/>
            <person name="Nagasato C."/>
            <person name="Napoli C.A."/>
            <person name="Nelson D.R."/>
            <person name="Nyvall-Collen P."/>
            <person name="Peters A.F."/>
            <person name="Pommier C."/>
            <person name="Potin P."/>
            <person name="Poulain J."/>
            <person name="Quesneville H."/>
            <person name="Read B."/>
            <person name="Rensing S.A."/>
            <person name="Ritter A."/>
            <person name="Rousvoal S."/>
            <person name="Samanta M."/>
            <person name="Samson G."/>
            <person name="Schroeder D.C."/>
            <person name="Segurens B."/>
            <person name="Strittmatter M."/>
            <person name="Tonon T."/>
            <person name="Tregear J.W."/>
            <person name="Valentin K."/>
            <person name="von Dassow P."/>
            <person name="Yamagishi T."/>
            <person name="Van de Peer Y."/>
            <person name="Wincker P."/>
        </authorList>
    </citation>
    <scope>NUCLEOTIDE SEQUENCE [LARGE SCALE GENOMIC DNA]</scope>
    <source>
        <strain evidence="2">Ec32 / CCAP1310/4</strain>
    </source>
</reference>
<dbReference type="EMBL" id="FN648209">
    <property type="protein sequence ID" value="CBJ29963.1"/>
    <property type="molecule type" value="Genomic_DNA"/>
</dbReference>
<protein>
    <submittedName>
        <fullName evidence="1">Uncharacterized protein</fullName>
    </submittedName>
</protein>
<keyword evidence="2" id="KW-1185">Reference proteome</keyword>
<organism evidence="1 2">
    <name type="scientific">Ectocarpus siliculosus</name>
    <name type="common">Brown alga</name>
    <name type="synonym">Conferva siliculosa</name>
    <dbReference type="NCBI Taxonomy" id="2880"/>
    <lineage>
        <taxon>Eukaryota</taxon>
        <taxon>Sar</taxon>
        <taxon>Stramenopiles</taxon>
        <taxon>Ochrophyta</taxon>
        <taxon>PX clade</taxon>
        <taxon>Phaeophyceae</taxon>
        <taxon>Ectocarpales</taxon>
        <taxon>Ectocarpaceae</taxon>
        <taxon>Ectocarpus</taxon>
    </lineage>
</organism>
<accession>D7FMF1</accession>
<evidence type="ECO:0000313" key="2">
    <source>
        <dbReference type="Proteomes" id="UP000002630"/>
    </source>
</evidence>
<name>D7FMF1_ECTSI</name>
<sequence>MLRARHQRSLGRSTGWPVRLRKLERYNKANIFNKIPPELELLEAGRSRMNFARAAMAVVETNEEGLFRHIISFL</sequence>
<dbReference type="EMBL" id="FN649728">
    <property type="protein sequence ID" value="CBJ29963.1"/>
    <property type="molecule type" value="Genomic_DNA"/>
</dbReference>
<proteinExistence type="predicted"/>
<gene>
    <name evidence="1" type="ORF">Esi_0169_0024</name>
</gene>
<dbReference type="Proteomes" id="UP000002630">
    <property type="component" value="Linkage Group LG03"/>
</dbReference>
<dbReference type="InParanoid" id="D7FMF1"/>
<dbReference type="AlphaFoldDB" id="D7FMF1"/>